<dbReference type="KEGG" id="abra:BN85301650"/>
<dbReference type="HOGENOM" id="CLU_2393087_0_0_14"/>
<evidence type="ECO:0000313" key="1">
    <source>
        <dbReference type="EMBL" id="CCV65186.1"/>
    </source>
</evidence>
<dbReference type="Proteomes" id="UP000032737">
    <property type="component" value="Chromosome"/>
</dbReference>
<reference evidence="1 2" key="1">
    <citation type="journal article" date="2013" name="J. Mol. Microbiol. Biotechnol.">
        <title>Analysis of the Complete Genomes of Acholeplasma brassicae , A. palmae and A. laidlawii and Their Comparison to the Obligate Parasites from ' Candidatus Phytoplasma'.</title>
        <authorList>
            <person name="Kube M."/>
            <person name="Siewert C."/>
            <person name="Migdoll A.M."/>
            <person name="Duduk B."/>
            <person name="Holz S."/>
            <person name="Rabus R."/>
            <person name="Seemuller E."/>
            <person name="Mitrovic J."/>
            <person name="Muller I."/>
            <person name="Buttner C."/>
            <person name="Reinhardt R."/>
        </authorList>
    </citation>
    <scope>NUCLEOTIDE SEQUENCE [LARGE SCALE GENOMIC DNA]</scope>
    <source>
        <strain evidence="2">0502</strain>
    </source>
</reference>
<dbReference type="RefSeq" id="WP_030004048.1">
    <property type="nucleotide sequence ID" value="NC_022549.1"/>
</dbReference>
<proteinExistence type="predicted"/>
<name>U4KMC4_9MOLU</name>
<gene>
    <name evidence="1" type="ORF">BN85301650</name>
</gene>
<dbReference type="AlphaFoldDB" id="U4KMC4"/>
<evidence type="ECO:0000313" key="2">
    <source>
        <dbReference type="Proteomes" id="UP000032737"/>
    </source>
</evidence>
<accession>U4KMC4</accession>
<protein>
    <submittedName>
        <fullName evidence="1">Uncharacterized protein</fullName>
    </submittedName>
</protein>
<keyword evidence="2" id="KW-1185">Reference proteome</keyword>
<organism evidence="1 2">
    <name type="scientific">Acholeplasma brassicae</name>
    <dbReference type="NCBI Taxonomy" id="61635"/>
    <lineage>
        <taxon>Bacteria</taxon>
        <taxon>Bacillati</taxon>
        <taxon>Mycoplasmatota</taxon>
        <taxon>Mollicutes</taxon>
        <taxon>Acholeplasmatales</taxon>
        <taxon>Acholeplasmataceae</taxon>
        <taxon>Acholeplasma</taxon>
    </lineage>
</organism>
<dbReference type="EMBL" id="FO681348">
    <property type="protein sequence ID" value="CCV65186.1"/>
    <property type="molecule type" value="Genomic_DNA"/>
</dbReference>
<sequence length="93" mass="10905">MIKYHIRLESRLTLDRADNEDFLNRILQQINSCDYYKSIKRLEKADLDIQLNENGGLVLSFDLIINKAKNKTKVLDKFLAFSKNKFVRLQSLG</sequence>